<keyword evidence="7" id="KW-0067">ATP-binding</keyword>
<accession>A0A8J3QRN9</accession>
<sequence>MIPWRATGATLAGRGQLAASDPRAGNPLTVYAAAALGLLVAASVLPLKARDATHSVADTVFGGVSGVLFIGAGLLAFHRRRDNPIGFLMVLVGVGWFAEDLQFSHGRLAYTAGLMLGTASNGFLAHLVLAFPTGRLGSAVERWLVGIAYATALGLSPLGVVFVDPRDRGRERAANLLLGYPSDGAVKVIGGLVYGLGAAVAVGIAVVLLRRWFAASAPQRRLLAPVFLTGLVGAVASAASSAAADGTLARLICLEVYGVAFCLLPLGFLAGVLRVRLGRTGVAALLIDLQRPFTPARLRDRLAVALGDRSLRIGYWRPDGGQLVDAEGIPLPVPPPGRVVTFVERDGRRVAGLVHDAALLDDPHVLEAATAAAGLLLDNQRLTAEVRAQLAEVRDSRARIVAAGSEERRRMERDLHDGVQQSVVAAAIGVRMVDESLPPDADPRLRALTRACADSLEAALAELRELVRGMHPAILSELGLVPALESLVERAPVPVALTAPPLPRLPTPVEETAYRVVAEALTNVMKHARANRVQVRVGYDGTVLRVEVVDDGIGGADLAGGSGLLGLTDRVRALDGDLVLRSAPGHGTSVSAVLPGGA</sequence>
<dbReference type="InterPro" id="IPR036890">
    <property type="entry name" value="HATPase_C_sf"/>
</dbReference>
<comment type="caution">
    <text evidence="12">The sequence shown here is derived from an EMBL/GenBank/DDBJ whole genome shotgun (WGS) entry which is preliminary data.</text>
</comment>
<keyword evidence="6 12" id="KW-0418">Kinase</keyword>
<evidence type="ECO:0000259" key="11">
    <source>
        <dbReference type="Pfam" id="PF07730"/>
    </source>
</evidence>
<evidence type="ECO:0000256" key="5">
    <source>
        <dbReference type="ARBA" id="ARBA00022741"/>
    </source>
</evidence>
<dbReference type="PANTHER" id="PTHR24421:SF10">
    <property type="entry name" value="NITRATE_NITRITE SENSOR PROTEIN NARQ"/>
    <property type="match status" value="1"/>
</dbReference>
<keyword evidence="9" id="KW-0472">Membrane</keyword>
<organism evidence="12 13">
    <name type="scientific">Rugosimonospora africana</name>
    <dbReference type="NCBI Taxonomy" id="556532"/>
    <lineage>
        <taxon>Bacteria</taxon>
        <taxon>Bacillati</taxon>
        <taxon>Actinomycetota</taxon>
        <taxon>Actinomycetes</taxon>
        <taxon>Micromonosporales</taxon>
        <taxon>Micromonosporaceae</taxon>
        <taxon>Rugosimonospora</taxon>
    </lineage>
</organism>
<dbReference type="GO" id="GO:0000155">
    <property type="term" value="F:phosphorelay sensor kinase activity"/>
    <property type="evidence" value="ECO:0007669"/>
    <property type="project" value="InterPro"/>
</dbReference>
<dbReference type="Gene3D" id="3.30.565.10">
    <property type="entry name" value="Histidine kinase-like ATPase, C-terminal domain"/>
    <property type="match status" value="1"/>
</dbReference>
<dbReference type="GO" id="GO:0046983">
    <property type="term" value="F:protein dimerization activity"/>
    <property type="evidence" value="ECO:0007669"/>
    <property type="project" value="InterPro"/>
</dbReference>
<dbReference type="Gene3D" id="1.20.5.1930">
    <property type="match status" value="1"/>
</dbReference>
<evidence type="ECO:0000256" key="2">
    <source>
        <dbReference type="ARBA" id="ARBA00012438"/>
    </source>
</evidence>
<keyword evidence="9" id="KW-0812">Transmembrane</keyword>
<dbReference type="Proteomes" id="UP000642748">
    <property type="component" value="Unassembled WGS sequence"/>
</dbReference>
<dbReference type="Pfam" id="PF02518">
    <property type="entry name" value="HATPase_c"/>
    <property type="match status" value="1"/>
</dbReference>
<evidence type="ECO:0000256" key="6">
    <source>
        <dbReference type="ARBA" id="ARBA00022777"/>
    </source>
</evidence>
<feature type="transmembrane region" description="Helical" evidence="9">
    <location>
        <begin position="28"/>
        <end position="47"/>
    </location>
</feature>
<evidence type="ECO:0000259" key="10">
    <source>
        <dbReference type="Pfam" id="PF02518"/>
    </source>
</evidence>
<keyword evidence="4" id="KW-0808">Transferase</keyword>
<dbReference type="SUPFAM" id="SSF55874">
    <property type="entry name" value="ATPase domain of HSP90 chaperone/DNA topoisomerase II/histidine kinase"/>
    <property type="match status" value="1"/>
</dbReference>
<feature type="transmembrane region" description="Helical" evidence="9">
    <location>
        <begin position="184"/>
        <end position="210"/>
    </location>
</feature>
<evidence type="ECO:0000256" key="1">
    <source>
        <dbReference type="ARBA" id="ARBA00000085"/>
    </source>
</evidence>
<dbReference type="GO" id="GO:0005524">
    <property type="term" value="F:ATP binding"/>
    <property type="evidence" value="ECO:0007669"/>
    <property type="project" value="UniProtKB-KW"/>
</dbReference>
<dbReference type="PANTHER" id="PTHR24421">
    <property type="entry name" value="NITRATE/NITRITE SENSOR PROTEIN NARX-RELATED"/>
    <property type="match status" value="1"/>
</dbReference>
<reference evidence="12" key="1">
    <citation type="submission" date="2021-01" db="EMBL/GenBank/DDBJ databases">
        <title>Whole genome shotgun sequence of Rugosimonospora africana NBRC 104875.</title>
        <authorList>
            <person name="Komaki H."/>
            <person name="Tamura T."/>
        </authorList>
    </citation>
    <scope>NUCLEOTIDE SEQUENCE</scope>
    <source>
        <strain evidence="12">NBRC 104875</strain>
    </source>
</reference>
<keyword evidence="5" id="KW-0547">Nucleotide-binding</keyword>
<feature type="transmembrane region" description="Helical" evidence="9">
    <location>
        <begin position="143"/>
        <end position="163"/>
    </location>
</feature>
<comment type="catalytic activity">
    <reaction evidence="1">
        <text>ATP + protein L-histidine = ADP + protein N-phospho-L-histidine.</text>
        <dbReference type="EC" id="2.7.13.3"/>
    </reaction>
</comment>
<feature type="transmembrane region" description="Helical" evidence="9">
    <location>
        <begin position="251"/>
        <end position="273"/>
    </location>
</feature>
<evidence type="ECO:0000313" key="13">
    <source>
        <dbReference type="Proteomes" id="UP000642748"/>
    </source>
</evidence>
<dbReference type="GO" id="GO:0016020">
    <property type="term" value="C:membrane"/>
    <property type="evidence" value="ECO:0007669"/>
    <property type="project" value="InterPro"/>
</dbReference>
<dbReference type="RefSeq" id="WP_203918655.1">
    <property type="nucleotide sequence ID" value="NZ_BONZ01000030.1"/>
</dbReference>
<evidence type="ECO:0000256" key="7">
    <source>
        <dbReference type="ARBA" id="ARBA00022840"/>
    </source>
</evidence>
<evidence type="ECO:0000256" key="8">
    <source>
        <dbReference type="ARBA" id="ARBA00023012"/>
    </source>
</evidence>
<protein>
    <recommendedName>
        <fullName evidence="2">histidine kinase</fullName>
        <ecNumber evidence="2">2.7.13.3</ecNumber>
    </recommendedName>
</protein>
<name>A0A8J3QRN9_9ACTN</name>
<evidence type="ECO:0000256" key="4">
    <source>
        <dbReference type="ARBA" id="ARBA00022679"/>
    </source>
</evidence>
<feature type="transmembrane region" description="Helical" evidence="9">
    <location>
        <begin position="84"/>
        <end position="101"/>
    </location>
</feature>
<dbReference type="InterPro" id="IPR003594">
    <property type="entry name" value="HATPase_dom"/>
</dbReference>
<evidence type="ECO:0000313" key="12">
    <source>
        <dbReference type="EMBL" id="GIH15017.1"/>
    </source>
</evidence>
<keyword evidence="8" id="KW-0902">Two-component regulatory system</keyword>
<dbReference type="InterPro" id="IPR011712">
    <property type="entry name" value="Sig_transdc_His_kin_sub3_dim/P"/>
</dbReference>
<dbReference type="InterPro" id="IPR050482">
    <property type="entry name" value="Sensor_HK_TwoCompSys"/>
</dbReference>
<feature type="transmembrane region" description="Helical" evidence="9">
    <location>
        <begin position="108"/>
        <end position="131"/>
    </location>
</feature>
<proteinExistence type="predicted"/>
<keyword evidence="9" id="KW-1133">Transmembrane helix</keyword>
<feature type="transmembrane region" description="Helical" evidence="9">
    <location>
        <begin position="222"/>
        <end position="244"/>
    </location>
</feature>
<dbReference type="AlphaFoldDB" id="A0A8J3QRN9"/>
<evidence type="ECO:0000256" key="3">
    <source>
        <dbReference type="ARBA" id="ARBA00022553"/>
    </source>
</evidence>
<feature type="domain" description="Histidine kinase/HSP90-like ATPase" evidence="10">
    <location>
        <begin position="510"/>
        <end position="595"/>
    </location>
</feature>
<dbReference type="EC" id="2.7.13.3" evidence="2"/>
<keyword evidence="13" id="KW-1185">Reference proteome</keyword>
<feature type="transmembrane region" description="Helical" evidence="9">
    <location>
        <begin position="59"/>
        <end position="78"/>
    </location>
</feature>
<dbReference type="CDD" id="cd16917">
    <property type="entry name" value="HATPase_UhpB-NarQ-NarX-like"/>
    <property type="match status" value="1"/>
</dbReference>
<keyword evidence="3" id="KW-0597">Phosphoprotein</keyword>
<dbReference type="EMBL" id="BONZ01000030">
    <property type="protein sequence ID" value="GIH15017.1"/>
    <property type="molecule type" value="Genomic_DNA"/>
</dbReference>
<dbReference type="Pfam" id="PF07730">
    <property type="entry name" value="HisKA_3"/>
    <property type="match status" value="1"/>
</dbReference>
<feature type="domain" description="Signal transduction histidine kinase subgroup 3 dimerisation and phosphoacceptor" evidence="11">
    <location>
        <begin position="407"/>
        <end position="473"/>
    </location>
</feature>
<evidence type="ECO:0000256" key="9">
    <source>
        <dbReference type="SAM" id="Phobius"/>
    </source>
</evidence>
<gene>
    <name evidence="12" type="ORF">Raf01_31890</name>
</gene>